<feature type="region of interest" description="Disordered" evidence="1">
    <location>
        <begin position="31"/>
        <end position="61"/>
    </location>
</feature>
<accession>A0A7C9R7D1</accession>
<evidence type="ECO:0000313" key="4">
    <source>
        <dbReference type="Proteomes" id="UP000481252"/>
    </source>
</evidence>
<feature type="chain" id="PRO_5028903258" description="Spy/CpxP family protein refolding chaperone" evidence="2">
    <location>
        <begin position="22"/>
        <end position="223"/>
    </location>
</feature>
<protein>
    <recommendedName>
        <fullName evidence="5">Spy/CpxP family protein refolding chaperone</fullName>
    </recommendedName>
</protein>
<sequence>MRNTLFALGLFSVAVIHPALAQQADFGQTPDGDLPVVALQGGPDNSPMHPPAPGRPMRHGPDDADGWRGPGNAHFGPMRMGPPREFMLATRLSAIETRIGIRAEQLDAWRDYTSALQAVLAPPRPGDFVRGPQSGADVRKDPFARDERLADEIGKRAAAAEKLKAAIATLRTTLMPEQLEQLASANRMDRPHGPRGGFPEGAAGRPDDGGRSPSPVPPIDGQP</sequence>
<feature type="region of interest" description="Disordered" evidence="1">
    <location>
        <begin position="178"/>
        <end position="223"/>
    </location>
</feature>
<keyword evidence="2" id="KW-0732">Signal</keyword>
<feature type="compositionally biased region" description="Pro residues" evidence="1">
    <location>
        <begin position="214"/>
        <end position="223"/>
    </location>
</feature>
<reference evidence="3 4" key="1">
    <citation type="submission" date="2020-02" db="EMBL/GenBank/DDBJ databases">
        <title>Genome sequence of the type strain CGMCC 1.15528 of Mesorhizobium zhangyense.</title>
        <authorList>
            <person name="Gao J."/>
            <person name="Sun J."/>
        </authorList>
    </citation>
    <scope>NUCLEOTIDE SEQUENCE [LARGE SCALE GENOMIC DNA]</scope>
    <source>
        <strain evidence="3 4">CGMCC 1.15528</strain>
    </source>
</reference>
<dbReference type="Proteomes" id="UP000481252">
    <property type="component" value="Unassembled WGS sequence"/>
</dbReference>
<proteinExistence type="predicted"/>
<name>A0A7C9R7D1_9HYPH</name>
<evidence type="ECO:0000256" key="1">
    <source>
        <dbReference type="SAM" id="MobiDB-lite"/>
    </source>
</evidence>
<dbReference type="AlphaFoldDB" id="A0A7C9R7D1"/>
<feature type="signal peptide" evidence="2">
    <location>
        <begin position="1"/>
        <end position="21"/>
    </location>
</feature>
<comment type="caution">
    <text evidence="3">The sequence shown here is derived from an EMBL/GenBank/DDBJ whole genome shotgun (WGS) entry which is preliminary data.</text>
</comment>
<organism evidence="3 4">
    <name type="scientific">Mesorhizobium zhangyense</name>
    <dbReference type="NCBI Taxonomy" id="1776730"/>
    <lineage>
        <taxon>Bacteria</taxon>
        <taxon>Pseudomonadati</taxon>
        <taxon>Pseudomonadota</taxon>
        <taxon>Alphaproteobacteria</taxon>
        <taxon>Hyphomicrobiales</taxon>
        <taxon>Phyllobacteriaceae</taxon>
        <taxon>Mesorhizobium</taxon>
    </lineage>
</organism>
<evidence type="ECO:0008006" key="5">
    <source>
        <dbReference type="Google" id="ProtNLM"/>
    </source>
</evidence>
<dbReference type="EMBL" id="JAAKZG010000004">
    <property type="protein sequence ID" value="NGN41398.1"/>
    <property type="molecule type" value="Genomic_DNA"/>
</dbReference>
<dbReference type="RefSeq" id="WP_165116873.1">
    <property type="nucleotide sequence ID" value="NZ_JAAKZG010000004.1"/>
</dbReference>
<gene>
    <name evidence="3" type="ORF">G6N74_09995</name>
</gene>
<evidence type="ECO:0000256" key="2">
    <source>
        <dbReference type="SAM" id="SignalP"/>
    </source>
</evidence>
<keyword evidence="4" id="KW-1185">Reference proteome</keyword>
<evidence type="ECO:0000313" key="3">
    <source>
        <dbReference type="EMBL" id="NGN41398.1"/>
    </source>
</evidence>